<feature type="transmembrane region" description="Helical" evidence="1">
    <location>
        <begin position="331"/>
        <end position="353"/>
    </location>
</feature>
<organism evidence="2 3">
    <name type="scientific">Lactobacillus melliventris</name>
    <dbReference type="NCBI Taxonomy" id="1218507"/>
    <lineage>
        <taxon>Bacteria</taxon>
        <taxon>Bacillati</taxon>
        <taxon>Bacillota</taxon>
        <taxon>Bacilli</taxon>
        <taxon>Lactobacillales</taxon>
        <taxon>Lactobacillaceae</taxon>
        <taxon>Lactobacillus</taxon>
    </lineage>
</organism>
<gene>
    <name evidence="2" type="ORF">JF74_00170</name>
</gene>
<feature type="transmembrane region" description="Helical" evidence="1">
    <location>
        <begin position="297"/>
        <end position="319"/>
    </location>
</feature>
<accession>A0A0F4LKC6</accession>
<reference evidence="2 3" key="1">
    <citation type="submission" date="2015-01" db="EMBL/GenBank/DDBJ databases">
        <title>Comparative genomics of the lactic acid bacteria isolated from the honey bee gut.</title>
        <authorList>
            <person name="Ellegaard K.M."/>
            <person name="Tamarit D."/>
            <person name="Javelind E."/>
            <person name="Olofsson T."/>
            <person name="Andersson S.G."/>
            <person name="Vasquez A."/>
        </authorList>
    </citation>
    <scope>NUCLEOTIDE SEQUENCE [LARGE SCALE GENOMIC DNA]</scope>
    <source>
        <strain evidence="2 3">Hma8</strain>
    </source>
</reference>
<dbReference type="RefSeq" id="WP_046323987.1">
    <property type="nucleotide sequence ID" value="NZ_JBHTMT010000002.1"/>
</dbReference>
<evidence type="ECO:0008006" key="4">
    <source>
        <dbReference type="Google" id="ProtNLM"/>
    </source>
</evidence>
<comment type="caution">
    <text evidence="2">The sequence shown here is derived from an EMBL/GenBank/DDBJ whole genome shotgun (WGS) entry which is preliminary data.</text>
</comment>
<dbReference type="EMBL" id="JXLI01000001">
    <property type="protein sequence ID" value="KJY58704.1"/>
    <property type="molecule type" value="Genomic_DNA"/>
</dbReference>
<dbReference type="PANTHER" id="PTHR37305">
    <property type="entry name" value="INTEGRAL MEMBRANE PROTEIN-RELATED"/>
    <property type="match status" value="1"/>
</dbReference>
<keyword evidence="1" id="KW-0472">Membrane</keyword>
<keyword evidence="1" id="KW-0812">Transmembrane</keyword>
<dbReference type="PANTHER" id="PTHR37305:SF1">
    <property type="entry name" value="MEMBRANE PROTEIN"/>
    <property type="match status" value="1"/>
</dbReference>
<feature type="transmembrane region" description="Helical" evidence="1">
    <location>
        <begin position="233"/>
        <end position="261"/>
    </location>
</feature>
<dbReference type="Proteomes" id="UP000033531">
    <property type="component" value="Unassembled WGS sequence"/>
</dbReference>
<dbReference type="PATRIC" id="fig|1218507.3.peg.166"/>
<feature type="transmembrane region" description="Helical" evidence="1">
    <location>
        <begin position="380"/>
        <end position="404"/>
    </location>
</feature>
<evidence type="ECO:0000256" key="1">
    <source>
        <dbReference type="SAM" id="Phobius"/>
    </source>
</evidence>
<feature type="transmembrane region" description="Helical" evidence="1">
    <location>
        <begin position="20"/>
        <end position="38"/>
    </location>
</feature>
<dbReference type="STRING" id="1218507.JF74_00170"/>
<keyword evidence="1" id="KW-1133">Transmembrane helix</keyword>
<protein>
    <recommendedName>
        <fullName evidence="4">Tellurium resistance protein TerC</fullName>
    </recommendedName>
</protein>
<dbReference type="AlphaFoldDB" id="A0A0F4LKC6"/>
<evidence type="ECO:0000313" key="2">
    <source>
        <dbReference type="EMBL" id="KJY58704.1"/>
    </source>
</evidence>
<sequence>MRWHYFISQLKAFFVNPKNIGLYIATALLSLYFGLVSVPNHHVINRVDPYSIQKEYKNDTAFLKSAKKQYAKTKRPGLKFDPSVGARDAIATYPTILKYDKKRLAALKANDWKEYALYSSKWYKYVDNLIFVEENQNYMYPVEYGHDGIYQENGHYGYQQTYHLYNALLASKAKLNKNVLEERTALQRIQNSLSGWTTLILIIIVIFFAADILTNDYKYRTVVKNIPLSKSTILWLKTAVVEIGVLLDFLMAFIIAVVCIAPKYGLGSFNLRTTFYMGRLYFKVPFTYLTLGKYYLQLSIFAILIVFIFIRLTLLISLLSRNEYVAEILSSLFAVAGKVLYFSSGMGFVYPFLQYLPTTYFTIGDSLSGNLSYLMDTPGWGFNAGIVPLVLTVLAIELVMLLIYRIKKIPLIK</sequence>
<feature type="transmembrane region" description="Helical" evidence="1">
    <location>
        <begin position="193"/>
        <end position="213"/>
    </location>
</feature>
<evidence type="ECO:0000313" key="3">
    <source>
        <dbReference type="Proteomes" id="UP000033531"/>
    </source>
</evidence>
<dbReference type="HOGENOM" id="CLU_665314_0_0_9"/>
<feature type="transmembrane region" description="Helical" evidence="1">
    <location>
        <begin position="273"/>
        <end position="291"/>
    </location>
</feature>
<name>A0A0F4LKC6_9LACO</name>
<dbReference type="OrthoDB" id="2320684at2"/>
<proteinExistence type="predicted"/>